<dbReference type="EMBL" id="GBXM01049002">
    <property type="protein sequence ID" value="JAH59575.1"/>
    <property type="molecule type" value="Transcribed_RNA"/>
</dbReference>
<dbReference type="AlphaFoldDB" id="A0A0E9U308"/>
<name>A0A0E9U308_ANGAN</name>
<reference evidence="1" key="2">
    <citation type="journal article" date="2015" name="Fish Shellfish Immunol.">
        <title>Early steps in the European eel (Anguilla anguilla)-Vibrio vulnificus interaction in the gills: Role of the RtxA13 toxin.</title>
        <authorList>
            <person name="Callol A."/>
            <person name="Pajuelo D."/>
            <person name="Ebbesson L."/>
            <person name="Teles M."/>
            <person name="MacKenzie S."/>
            <person name="Amaro C."/>
        </authorList>
    </citation>
    <scope>NUCLEOTIDE SEQUENCE</scope>
</reference>
<protein>
    <submittedName>
        <fullName evidence="1">Uncharacterized protein</fullName>
    </submittedName>
</protein>
<sequence length="25" mass="3004">MKTLIVSNCYDFNIFSAQFQRSYLD</sequence>
<proteinExistence type="predicted"/>
<evidence type="ECO:0000313" key="1">
    <source>
        <dbReference type="EMBL" id="JAH59575.1"/>
    </source>
</evidence>
<accession>A0A0E9U308</accession>
<reference evidence="1" key="1">
    <citation type="submission" date="2014-11" db="EMBL/GenBank/DDBJ databases">
        <authorList>
            <person name="Amaro Gonzalez C."/>
        </authorList>
    </citation>
    <scope>NUCLEOTIDE SEQUENCE</scope>
</reference>
<organism evidence="1">
    <name type="scientific">Anguilla anguilla</name>
    <name type="common">European freshwater eel</name>
    <name type="synonym">Muraena anguilla</name>
    <dbReference type="NCBI Taxonomy" id="7936"/>
    <lineage>
        <taxon>Eukaryota</taxon>
        <taxon>Metazoa</taxon>
        <taxon>Chordata</taxon>
        <taxon>Craniata</taxon>
        <taxon>Vertebrata</taxon>
        <taxon>Euteleostomi</taxon>
        <taxon>Actinopterygii</taxon>
        <taxon>Neopterygii</taxon>
        <taxon>Teleostei</taxon>
        <taxon>Anguilliformes</taxon>
        <taxon>Anguillidae</taxon>
        <taxon>Anguilla</taxon>
    </lineage>
</organism>